<feature type="domain" description="Contractile injection system tube protein N-terminal" evidence="1">
    <location>
        <begin position="10"/>
        <end position="173"/>
    </location>
</feature>
<evidence type="ECO:0000313" key="2">
    <source>
        <dbReference type="EMBL" id="AVV48141.1"/>
    </source>
</evidence>
<dbReference type="RefSeq" id="WP_052262949.1">
    <property type="nucleotide sequence ID" value="NZ_CP050991.1"/>
</dbReference>
<dbReference type="InterPro" id="IPR045361">
    <property type="entry name" value="CIS_tube_prot_N"/>
</dbReference>
<protein>
    <recommendedName>
        <fullName evidence="1">Contractile injection system tube protein N-terminal domain-containing protein</fullName>
    </recommendedName>
</protein>
<dbReference type="Pfam" id="PF19266">
    <property type="entry name" value="CIS_tube"/>
    <property type="match status" value="1"/>
</dbReference>
<dbReference type="AlphaFoldDB" id="A0A2R4K2P9"/>
<name>A0A2R4K2P9_CHRVL</name>
<evidence type="ECO:0000259" key="1">
    <source>
        <dbReference type="Pfam" id="PF19266"/>
    </source>
</evidence>
<accession>A0A2R4K2P9</accession>
<proteinExistence type="predicted"/>
<dbReference type="EMBL" id="MG651603">
    <property type="protein sequence ID" value="AVV48141.1"/>
    <property type="molecule type" value="Genomic_DNA"/>
</dbReference>
<keyword evidence="2" id="KW-0614">Plasmid</keyword>
<sequence>MPMNPNELPEITLQAYSDIERVNLQGKPLSLAYRSESLQLSLSNEYAKDRSLGSPGGGLSFQGGGSNELTVTFLLFEGVYTNLAKFTAGLGSIQDQLTQLYACCYSIDGASHQPRFLTLTWDKTMPFPYGRKKFLGILRSIRLKAESVGPNGKAASVAAECQFDECISRKQRLKAAKLNSPDLTHVRQIVAGDRLDLKTWSIYGDSALTPQIARSNDLDSPRLLRPGMTVAFPPYRSEEGQA</sequence>
<organism evidence="2">
    <name type="scientific">Chromobacterium violaceum</name>
    <dbReference type="NCBI Taxonomy" id="536"/>
    <lineage>
        <taxon>Bacteria</taxon>
        <taxon>Pseudomonadati</taxon>
        <taxon>Pseudomonadota</taxon>
        <taxon>Betaproteobacteria</taxon>
        <taxon>Neisseriales</taxon>
        <taxon>Chromobacteriaceae</taxon>
        <taxon>Chromobacterium</taxon>
    </lineage>
</organism>
<reference evidence="2" key="1">
    <citation type="journal article" date="2018" name="Sci. Rep.">
        <title>Identification and DNA annotation of a plasmid isolated from Chromobacterium violaceum.</title>
        <authorList>
            <person name="Lima D.C."/>
            <person name="Nyberg L.K."/>
            <person name="Westerlund F."/>
            <person name="Batistuzzo de Medeiros S.R."/>
        </authorList>
    </citation>
    <scope>NUCLEOTIDE SEQUENCE</scope>
    <source>
        <strain evidence="2">ATCC 12472</strain>
        <plasmid evidence="2">pChV1</plasmid>
    </source>
</reference>
<geneLocation type="plasmid" evidence="2">
    <name>pChV1</name>
</geneLocation>